<evidence type="ECO:0000256" key="5">
    <source>
        <dbReference type="ARBA" id="ARBA00022723"/>
    </source>
</evidence>
<feature type="domain" description="Peptidase M13 C-terminal" evidence="10">
    <location>
        <begin position="507"/>
        <end position="710"/>
    </location>
</feature>
<dbReference type="PANTHER" id="PTHR11733">
    <property type="entry name" value="ZINC METALLOPROTEASE FAMILY M13 NEPRILYSIN-RELATED"/>
    <property type="match status" value="1"/>
</dbReference>
<keyword evidence="8" id="KW-0482">Metalloprotease</keyword>
<keyword evidence="7" id="KW-0862">Zinc</keyword>
<evidence type="ECO:0000256" key="4">
    <source>
        <dbReference type="ARBA" id="ARBA00022670"/>
    </source>
</evidence>
<evidence type="ECO:0000256" key="8">
    <source>
        <dbReference type="ARBA" id="ARBA00023049"/>
    </source>
</evidence>
<dbReference type="CDD" id="cd08662">
    <property type="entry name" value="M13"/>
    <property type="match status" value="1"/>
</dbReference>
<comment type="similarity">
    <text evidence="3">Belongs to the peptidase M13 family.</text>
</comment>
<evidence type="ECO:0000259" key="10">
    <source>
        <dbReference type="Pfam" id="PF01431"/>
    </source>
</evidence>
<dbReference type="InterPro" id="IPR008753">
    <property type="entry name" value="Peptidase_M13_N"/>
</dbReference>
<evidence type="ECO:0000256" key="9">
    <source>
        <dbReference type="SAM" id="Phobius"/>
    </source>
</evidence>
<keyword evidence="6" id="KW-0378">Hydrolase</keyword>
<dbReference type="GO" id="GO:0008237">
    <property type="term" value="F:metallopeptidase activity"/>
    <property type="evidence" value="ECO:0007669"/>
    <property type="project" value="UniProtKB-KW"/>
</dbReference>
<keyword evidence="13" id="KW-1185">Reference proteome</keyword>
<name>A0ABD2P584_9CUCU</name>
<evidence type="ECO:0000259" key="11">
    <source>
        <dbReference type="Pfam" id="PF05649"/>
    </source>
</evidence>
<dbReference type="GO" id="GO:0046872">
    <property type="term" value="F:metal ion binding"/>
    <property type="evidence" value="ECO:0007669"/>
    <property type="project" value="UniProtKB-KW"/>
</dbReference>
<dbReference type="InterPro" id="IPR000718">
    <property type="entry name" value="Peptidase_M13"/>
</dbReference>
<keyword evidence="9" id="KW-0472">Membrane</keyword>
<comment type="cofactor">
    <cofactor evidence="1">
        <name>Zn(2+)</name>
        <dbReference type="ChEBI" id="CHEBI:29105"/>
    </cofactor>
</comment>
<proteinExistence type="inferred from homology"/>
<sequence length="711" mass="82341">MLEPGRNRASNEKEYGRKRTGLEKKLIVGVSVASILALVFLILYFTKRSCSISEEECTDKYCVRAAAELLDYADLKQDPCQNFYQYVCGHYIKEAVKKDSPTPILQISTEFKNEMKASIVDPIKKKDSKANVALKKFYQACMNEEEIDKDKDKNFFDTLNELGGWPLINGSDWEASDFDWLNWHIKSVKLGVPVVGFFSFRVAKTENRTMLRVAGSTLEYNNITKSNFESVMKDIAKAFNAADGYGSENIEVYDFLKRVRKLTKEIVEEDDEDEDISTVQDLYKQCPQFDWLKLINGVSGQEDSFNNDTEIVFGLMKDYCNGISSLLKDTPTRIIANYYVWSIIQNSHEFMSEPVRDAYDNIKTSSEERYKTCFDLTDERFKYVKETIYIRHKMKPKVREQLTELIDIMKDIFKEHIRASTWMDDETKQRGVEKTDLIEKLIGADEILYDVEKFDRILGVDSLEFSSDNAFQVLKEKNIKENQHLWETLNDEHENWRSFFMKANQVNAFFAMPLNLMIIPAPILNSVFFNYKNPAYMNYGAIGRVVGHELMHGFGEAGREVLLKNDVIVDWWTNATAEAFNKTKQCVIQEYEKTPFRYELNGTLTLEENLADFVGIDIAYEAYLKWEKKHGAEKKLPGIPLTPKQIFWIQTGTFLCFRKLDDEDVDMEAEDEHAIPGFRVSAGTRNSKYFAKDFNCPVGSFMNPKEKCRIL</sequence>
<evidence type="ECO:0000313" key="12">
    <source>
        <dbReference type="EMBL" id="KAL3285782.1"/>
    </source>
</evidence>
<dbReference type="EMBL" id="JABFTP020000185">
    <property type="protein sequence ID" value="KAL3285782.1"/>
    <property type="molecule type" value="Genomic_DNA"/>
</dbReference>
<reference evidence="12 13" key="1">
    <citation type="journal article" date="2021" name="BMC Biol.">
        <title>Horizontally acquired antibacterial genes associated with adaptive radiation of ladybird beetles.</title>
        <authorList>
            <person name="Li H.S."/>
            <person name="Tang X.F."/>
            <person name="Huang Y.H."/>
            <person name="Xu Z.Y."/>
            <person name="Chen M.L."/>
            <person name="Du X.Y."/>
            <person name="Qiu B.Y."/>
            <person name="Chen P.T."/>
            <person name="Zhang W."/>
            <person name="Slipinski A."/>
            <person name="Escalona H.E."/>
            <person name="Waterhouse R.M."/>
            <person name="Zwick A."/>
            <person name="Pang H."/>
        </authorList>
    </citation>
    <scope>NUCLEOTIDE SEQUENCE [LARGE SCALE GENOMIC DNA]</scope>
    <source>
        <strain evidence="12">SYSU2018</strain>
    </source>
</reference>
<dbReference type="Gene3D" id="1.10.1380.10">
    <property type="entry name" value="Neutral endopeptidase , domain2"/>
    <property type="match status" value="1"/>
</dbReference>
<dbReference type="InterPro" id="IPR018497">
    <property type="entry name" value="Peptidase_M13_C"/>
</dbReference>
<evidence type="ECO:0000256" key="2">
    <source>
        <dbReference type="ARBA" id="ARBA00004401"/>
    </source>
</evidence>
<gene>
    <name evidence="12" type="ORF">HHI36_000306</name>
</gene>
<dbReference type="SUPFAM" id="SSF55486">
    <property type="entry name" value="Metalloproteases ('zincins'), catalytic domain"/>
    <property type="match status" value="1"/>
</dbReference>
<evidence type="ECO:0000256" key="6">
    <source>
        <dbReference type="ARBA" id="ARBA00022801"/>
    </source>
</evidence>
<dbReference type="Gene3D" id="3.40.390.10">
    <property type="entry name" value="Collagenase (Catalytic Domain)"/>
    <property type="match status" value="1"/>
</dbReference>
<dbReference type="PANTHER" id="PTHR11733:SF240">
    <property type="entry name" value="GH14155P-RELATED"/>
    <property type="match status" value="1"/>
</dbReference>
<keyword evidence="5" id="KW-0479">Metal-binding</keyword>
<dbReference type="InterPro" id="IPR024079">
    <property type="entry name" value="MetalloPept_cat_dom_sf"/>
</dbReference>
<protein>
    <recommendedName>
        <fullName evidence="14">Neprilysin</fullName>
    </recommendedName>
</protein>
<evidence type="ECO:0000256" key="1">
    <source>
        <dbReference type="ARBA" id="ARBA00001947"/>
    </source>
</evidence>
<dbReference type="Pfam" id="PF01431">
    <property type="entry name" value="Peptidase_M13"/>
    <property type="match status" value="1"/>
</dbReference>
<evidence type="ECO:0000313" key="13">
    <source>
        <dbReference type="Proteomes" id="UP001516400"/>
    </source>
</evidence>
<feature type="domain" description="Peptidase M13 N-terminal" evidence="11">
    <location>
        <begin position="79"/>
        <end position="443"/>
    </location>
</feature>
<dbReference type="InterPro" id="IPR042089">
    <property type="entry name" value="Peptidase_M13_dom_2"/>
</dbReference>
<keyword evidence="9" id="KW-0812">Transmembrane</keyword>
<comment type="subcellular location">
    <subcellularLocation>
        <location evidence="2">Cell membrane</location>
        <topology evidence="2">Single-pass type II membrane protein</topology>
    </subcellularLocation>
</comment>
<dbReference type="Proteomes" id="UP001516400">
    <property type="component" value="Unassembled WGS sequence"/>
</dbReference>
<evidence type="ECO:0008006" key="14">
    <source>
        <dbReference type="Google" id="ProtNLM"/>
    </source>
</evidence>
<dbReference type="GO" id="GO:0006508">
    <property type="term" value="P:proteolysis"/>
    <property type="evidence" value="ECO:0007669"/>
    <property type="project" value="UniProtKB-KW"/>
</dbReference>
<feature type="transmembrane region" description="Helical" evidence="9">
    <location>
        <begin position="26"/>
        <end position="45"/>
    </location>
</feature>
<comment type="caution">
    <text evidence="12">The sequence shown here is derived from an EMBL/GenBank/DDBJ whole genome shotgun (WGS) entry which is preliminary data.</text>
</comment>
<organism evidence="12 13">
    <name type="scientific">Cryptolaemus montrouzieri</name>
    <dbReference type="NCBI Taxonomy" id="559131"/>
    <lineage>
        <taxon>Eukaryota</taxon>
        <taxon>Metazoa</taxon>
        <taxon>Ecdysozoa</taxon>
        <taxon>Arthropoda</taxon>
        <taxon>Hexapoda</taxon>
        <taxon>Insecta</taxon>
        <taxon>Pterygota</taxon>
        <taxon>Neoptera</taxon>
        <taxon>Endopterygota</taxon>
        <taxon>Coleoptera</taxon>
        <taxon>Polyphaga</taxon>
        <taxon>Cucujiformia</taxon>
        <taxon>Coccinelloidea</taxon>
        <taxon>Coccinellidae</taxon>
        <taxon>Scymninae</taxon>
        <taxon>Scymnini</taxon>
        <taxon>Cryptolaemus</taxon>
    </lineage>
</organism>
<keyword evidence="4" id="KW-0645">Protease</keyword>
<dbReference type="AlphaFoldDB" id="A0ABD2P584"/>
<dbReference type="PRINTS" id="PR00786">
    <property type="entry name" value="NEPRILYSIN"/>
</dbReference>
<evidence type="ECO:0000256" key="7">
    <source>
        <dbReference type="ARBA" id="ARBA00022833"/>
    </source>
</evidence>
<evidence type="ECO:0000256" key="3">
    <source>
        <dbReference type="ARBA" id="ARBA00007357"/>
    </source>
</evidence>
<dbReference type="GO" id="GO:0005886">
    <property type="term" value="C:plasma membrane"/>
    <property type="evidence" value="ECO:0007669"/>
    <property type="project" value="UniProtKB-SubCell"/>
</dbReference>
<dbReference type="PROSITE" id="PS51885">
    <property type="entry name" value="NEPRILYSIN"/>
    <property type="match status" value="1"/>
</dbReference>
<keyword evidence="9" id="KW-1133">Transmembrane helix</keyword>
<accession>A0ABD2P584</accession>
<dbReference type="Pfam" id="PF05649">
    <property type="entry name" value="Peptidase_M13_N"/>
    <property type="match status" value="1"/>
</dbReference>